<feature type="transmembrane region" description="Helical" evidence="1">
    <location>
        <begin position="208"/>
        <end position="225"/>
    </location>
</feature>
<sequence>FLEYIRKDIFYAFCSNPYSKSFFIEEISSNCSLRKLCEINEFENCSNLDRVLDILAENIGNFTIYDNNGILQSNLHNLNLSDNDMYLLQLFASCSTDDLYDCISILRDSIFIRSKKVDEKEIKNGFKKSHLKRMLSLPIINQTISFMLEFLKKIPSLEKRPMEMNSLGDIEFALKATSKIINVWGFSYATAYAPNVKQSIDSAICACLPIYISFYHIFFILFSFADVNQFMSSYTGIINSIIRLGIYTLQEYEVYTSYNEETQNKKVDHLYFMCDIDIEEFKKNVIETRRQTIKNQLDAIFSSPINLSLGDMLNKSLEEIEAPKNKALNIKTADQIVNFLNLLSDIKNNEADNNILINVKNIEHGIDNSAIELSDEDEIFYDANDNIEHDIDNSAIELSDEDEIFYDANDNIEHGIDNTHGLWKIPSLITRNMGISLIVILVLASLFVLYRYEIIMFAEWITFS</sequence>
<proteinExistence type="predicted"/>
<dbReference type="OrthoDB" id="2197850at2759"/>
<keyword evidence="3" id="KW-1185">Reference proteome</keyword>
<evidence type="ECO:0000313" key="3">
    <source>
        <dbReference type="Proteomes" id="UP000002872"/>
    </source>
</evidence>
<dbReference type="AlphaFoldDB" id="I3EIN8"/>
<reference evidence="2" key="1">
    <citation type="submission" date="2011-01" db="EMBL/GenBank/DDBJ databases">
        <title>The Genome Sequence of Nematocida parisii strain ERTm3.</title>
        <authorList>
            <consortium name="The Broad Institute Genome Sequencing Platform"/>
            <consortium name="The Broad Institute Genome Sequencing Center for Infectious Disease"/>
            <person name="Cuomo C."/>
            <person name="Troemel E."/>
            <person name="Young S.K."/>
            <person name="Zeng Q."/>
            <person name="Gargeya S."/>
            <person name="Fitzgerald M."/>
            <person name="Haas B."/>
            <person name="Abouelleil A."/>
            <person name="Alvarado L."/>
            <person name="Arachchi H.M."/>
            <person name="Berlin A."/>
            <person name="Chapman S.B."/>
            <person name="Gearin G."/>
            <person name="Goldberg J."/>
            <person name="Griggs A."/>
            <person name="Gujja S."/>
            <person name="Hansen M."/>
            <person name="Heiman D."/>
            <person name="Howarth C."/>
            <person name="Larimer J."/>
            <person name="Lui A."/>
            <person name="MacDonald P.J.P."/>
            <person name="McCowen C."/>
            <person name="Montmayeur A."/>
            <person name="Murphy C."/>
            <person name="Neiman D."/>
            <person name="Pearson M."/>
            <person name="Priest M."/>
            <person name="Roberts A."/>
            <person name="Saif S."/>
            <person name="Shea T."/>
            <person name="Sisk P."/>
            <person name="Stolte C."/>
            <person name="Sykes S."/>
            <person name="Wortman J."/>
            <person name="Nusbaum C."/>
            <person name="Birren B."/>
        </authorList>
    </citation>
    <scope>NUCLEOTIDE SEQUENCE</scope>
    <source>
        <strain evidence="2">ERTm3</strain>
    </source>
</reference>
<evidence type="ECO:0000313" key="2">
    <source>
        <dbReference type="EMBL" id="EIJ89085.1"/>
    </source>
</evidence>
<keyword evidence="1" id="KW-1133">Transmembrane helix</keyword>
<keyword evidence="1" id="KW-0812">Transmembrane</keyword>
<dbReference type="EMBL" id="GL870877">
    <property type="protein sequence ID" value="EIJ89085.1"/>
    <property type="molecule type" value="Genomic_DNA"/>
</dbReference>
<dbReference type="VEuPathDB" id="MicrosporidiaDB:NEQG_00904"/>
<protein>
    <submittedName>
        <fullName evidence="2">Uncharacterized protein</fullName>
    </submittedName>
</protein>
<dbReference type="Proteomes" id="UP000002872">
    <property type="component" value="Unassembled WGS sequence"/>
</dbReference>
<feature type="transmembrane region" description="Helical" evidence="1">
    <location>
        <begin position="433"/>
        <end position="452"/>
    </location>
</feature>
<accession>I3EIN8</accession>
<feature type="non-terminal residue" evidence="2">
    <location>
        <position position="1"/>
    </location>
</feature>
<keyword evidence="1" id="KW-0472">Membrane</keyword>
<dbReference type="HOGENOM" id="CLU_574371_0_0_1"/>
<evidence type="ECO:0000256" key="1">
    <source>
        <dbReference type="SAM" id="Phobius"/>
    </source>
</evidence>
<gene>
    <name evidence="2" type="ORF">NEQG_00904</name>
</gene>
<name>I3EIN8_NEMP3</name>
<organism evidence="2 3">
    <name type="scientific">Nematocida parisii (strain ERTm3)</name>
    <name type="common">Nematode killer fungus</name>
    <dbReference type="NCBI Taxonomy" id="935791"/>
    <lineage>
        <taxon>Eukaryota</taxon>
        <taxon>Fungi</taxon>
        <taxon>Fungi incertae sedis</taxon>
        <taxon>Microsporidia</taxon>
        <taxon>Nematocida</taxon>
    </lineage>
</organism>
<dbReference type="InParanoid" id="I3EIN8"/>